<evidence type="ECO:0000313" key="1">
    <source>
        <dbReference type="EMBL" id="MDT0382913.1"/>
    </source>
</evidence>
<accession>A0ABU2P394</accession>
<name>A0ABU2P394_9ACTN</name>
<feature type="non-terminal residue" evidence="1">
    <location>
        <position position="1"/>
    </location>
</feature>
<comment type="caution">
    <text evidence="1">The sequence shown here is derived from an EMBL/GenBank/DDBJ whole genome shotgun (WGS) entry which is preliminary data.</text>
</comment>
<dbReference type="Gene3D" id="3.20.20.140">
    <property type="entry name" value="Metal-dependent hydrolases"/>
    <property type="match status" value="1"/>
</dbReference>
<dbReference type="SUPFAM" id="SSF51338">
    <property type="entry name" value="Composite domain of metallo-dependent hydrolases"/>
    <property type="match status" value="1"/>
</dbReference>
<gene>
    <name evidence="1" type="ORF">RM572_29630</name>
</gene>
<reference evidence="2" key="1">
    <citation type="submission" date="2023-07" db="EMBL/GenBank/DDBJ databases">
        <title>30 novel species of actinomycetes from the DSMZ collection.</title>
        <authorList>
            <person name="Nouioui I."/>
        </authorList>
    </citation>
    <scope>NUCLEOTIDE SEQUENCE [LARGE SCALE GENOMIC DNA]</scope>
    <source>
        <strain evidence="2">DSM 42041</strain>
    </source>
</reference>
<dbReference type="InterPro" id="IPR011059">
    <property type="entry name" value="Metal-dep_hydrolase_composite"/>
</dbReference>
<keyword evidence="2" id="KW-1185">Reference proteome</keyword>
<sequence>EVVLDQASLHSKHNVTPYHGWELTGSVVATYLRGQLVYEKGEVVGAPAGRQVKPVRAVMR</sequence>
<protein>
    <recommendedName>
        <fullName evidence="3">Dihydroorotase</fullName>
    </recommendedName>
</protein>
<dbReference type="Proteomes" id="UP001183414">
    <property type="component" value="Unassembled WGS sequence"/>
</dbReference>
<dbReference type="EMBL" id="JAVREQ010000262">
    <property type="protein sequence ID" value="MDT0382913.1"/>
    <property type="molecule type" value="Genomic_DNA"/>
</dbReference>
<evidence type="ECO:0008006" key="3">
    <source>
        <dbReference type="Google" id="ProtNLM"/>
    </source>
</evidence>
<evidence type="ECO:0000313" key="2">
    <source>
        <dbReference type="Proteomes" id="UP001183414"/>
    </source>
</evidence>
<proteinExistence type="predicted"/>
<organism evidence="1 2">
    <name type="scientific">Streptomyces hazeniae</name>
    <dbReference type="NCBI Taxonomy" id="3075538"/>
    <lineage>
        <taxon>Bacteria</taxon>
        <taxon>Bacillati</taxon>
        <taxon>Actinomycetota</taxon>
        <taxon>Actinomycetes</taxon>
        <taxon>Kitasatosporales</taxon>
        <taxon>Streptomycetaceae</taxon>
        <taxon>Streptomyces</taxon>
    </lineage>
</organism>